<name>A0A8S1YD11_PAROT</name>
<proteinExistence type="predicted"/>
<keyword evidence="1" id="KW-0812">Transmembrane</keyword>
<feature type="transmembrane region" description="Helical" evidence="1">
    <location>
        <begin position="207"/>
        <end position="230"/>
    </location>
</feature>
<dbReference type="OMA" id="AGLPYNK"/>
<evidence type="ECO:0000256" key="1">
    <source>
        <dbReference type="SAM" id="Phobius"/>
    </source>
</evidence>
<evidence type="ECO:0000313" key="2">
    <source>
        <dbReference type="EMBL" id="CAD8209334.1"/>
    </source>
</evidence>
<dbReference type="EMBL" id="CAJJDP010000149">
    <property type="protein sequence ID" value="CAD8209334.1"/>
    <property type="molecule type" value="Genomic_DNA"/>
</dbReference>
<dbReference type="AlphaFoldDB" id="A0A8S1YD11"/>
<keyword evidence="1" id="KW-0472">Membrane</keyword>
<keyword evidence="3" id="KW-1185">Reference proteome</keyword>
<dbReference type="Proteomes" id="UP000683925">
    <property type="component" value="Unassembled WGS sequence"/>
</dbReference>
<keyword evidence="1" id="KW-1133">Transmembrane helix</keyword>
<reference evidence="2" key="1">
    <citation type="submission" date="2021-01" db="EMBL/GenBank/DDBJ databases">
        <authorList>
            <consortium name="Genoscope - CEA"/>
            <person name="William W."/>
        </authorList>
    </citation>
    <scope>NUCLEOTIDE SEQUENCE</scope>
</reference>
<evidence type="ECO:0000313" key="3">
    <source>
        <dbReference type="Proteomes" id="UP000683925"/>
    </source>
</evidence>
<comment type="caution">
    <text evidence="2">The sequence shown here is derived from an EMBL/GenBank/DDBJ whole genome shotgun (WGS) entry which is preliminary data.</text>
</comment>
<accession>A0A8S1YD11</accession>
<organism evidence="2 3">
    <name type="scientific">Paramecium octaurelia</name>
    <dbReference type="NCBI Taxonomy" id="43137"/>
    <lineage>
        <taxon>Eukaryota</taxon>
        <taxon>Sar</taxon>
        <taxon>Alveolata</taxon>
        <taxon>Ciliophora</taxon>
        <taxon>Intramacronucleata</taxon>
        <taxon>Oligohymenophorea</taxon>
        <taxon>Peniculida</taxon>
        <taxon>Parameciidae</taxon>
        <taxon>Paramecium</taxon>
    </lineage>
</organism>
<protein>
    <recommendedName>
        <fullName evidence="4">RING-type domain-containing protein</fullName>
    </recommendedName>
</protein>
<evidence type="ECO:0008006" key="4">
    <source>
        <dbReference type="Google" id="ProtNLM"/>
    </source>
</evidence>
<dbReference type="Pfam" id="PF13920">
    <property type="entry name" value="zf-C3HC4_3"/>
    <property type="match status" value="1"/>
</dbReference>
<gene>
    <name evidence="2" type="ORF">POCTA_138.1.T1470015</name>
</gene>
<sequence>MKFKYILCLGSAFGILYLSKSVIKQFIKLKTLSGVRSSKNYLLLKILQQGQQQKGLQFYTHMYITGTSHKTEGLRDANPRLRNYLLISQMGFRYGQEAFFSNRVIDRAPTFKLKNSYDLEVQVNALNEFNFNLEKALVIFQENMSFWGQTLFNLGLMKREIIAGLPYNKQYLIFGDFIHNPETQVLRCYRIRKLAEVSDYQGLRFQFYLANIIQILGEIGMAAYLLHFLYRQLRQFLKHDIQDVLISQHHQTLRCLQCKESRANIIYEPCFHMICCMECAKNQVQCSICQKKISKQIKVFND</sequence>
<dbReference type="OrthoDB" id="66726at2759"/>